<accession>A0A9P8MNR1</accession>
<evidence type="ECO:0000313" key="2">
    <source>
        <dbReference type="EMBL" id="KAH0958838.1"/>
    </source>
</evidence>
<feature type="compositionally biased region" description="Basic residues" evidence="1">
    <location>
        <begin position="139"/>
        <end position="153"/>
    </location>
</feature>
<organism evidence="2 3">
    <name type="scientific">Hirsutella rhossiliensis</name>
    <dbReference type="NCBI Taxonomy" id="111463"/>
    <lineage>
        <taxon>Eukaryota</taxon>
        <taxon>Fungi</taxon>
        <taxon>Dikarya</taxon>
        <taxon>Ascomycota</taxon>
        <taxon>Pezizomycotina</taxon>
        <taxon>Sordariomycetes</taxon>
        <taxon>Hypocreomycetidae</taxon>
        <taxon>Hypocreales</taxon>
        <taxon>Ophiocordycipitaceae</taxon>
        <taxon>Hirsutella</taxon>
    </lineage>
</organism>
<dbReference type="GeneID" id="68359012"/>
<proteinExistence type="predicted"/>
<evidence type="ECO:0000313" key="3">
    <source>
        <dbReference type="Proteomes" id="UP000824596"/>
    </source>
</evidence>
<feature type="region of interest" description="Disordered" evidence="1">
    <location>
        <begin position="32"/>
        <end position="82"/>
    </location>
</feature>
<dbReference type="EMBL" id="JAIZPD010000014">
    <property type="protein sequence ID" value="KAH0958838.1"/>
    <property type="molecule type" value="Genomic_DNA"/>
</dbReference>
<dbReference type="Proteomes" id="UP000824596">
    <property type="component" value="Unassembled WGS sequence"/>
</dbReference>
<feature type="compositionally biased region" description="Low complexity" evidence="1">
    <location>
        <begin position="40"/>
        <end position="56"/>
    </location>
</feature>
<feature type="region of interest" description="Disordered" evidence="1">
    <location>
        <begin position="98"/>
        <end position="202"/>
    </location>
</feature>
<name>A0A9P8MNR1_9HYPO</name>
<sequence>MSYSYGSSSGMGTGFAVGPGYSYAALTSSMDPGEALDAPASARRSSHGGSAAACHGARSDKRKTPSPRHRAEAGGPSFIYKSLGAGLTLPRTAITKTSLRAKNSAMETPAKKAHSDRHVPNTGSKVAKQHSATKEQCKPKRSRQEKKSHRIRSTPKQSRDDEAEASRRRSLSSPRAKSAARLRPAAAGLRHAVSRRSKKKNKTVFAWGCFGA</sequence>
<reference evidence="2" key="1">
    <citation type="submission" date="2021-09" db="EMBL/GenBank/DDBJ databases">
        <title>A high-quality genome of the endoparasitic fungus Hirsutella rhossiliensis with a comparison of Hirsutella genomes reveals transposable elements contributing to genome size variation.</title>
        <authorList>
            <person name="Lin R."/>
            <person name="Jiao Y."/>
            <person name="Sun X."/>
            <person name="Ling J."/>
            <person name="Xie B."/>
            <person name="Cheng X."/>
        </authorList>
    </citation>
    <scope>NUCLEOTIDE SEQUENCE</scope>
    <source>
        <strain evidence="2">HR02</strain>
    </source>
</reference>
<dbReference type="AlphaFoldDB" id="A0A9P8MNR1"/>
<protein>
    <submittedName>
        <fullName evidence="2">Uncharacterized protein</fullName>
    </submittedName>
</protein>
<keyword evidence="3" id="KW-1185">Reference proteome</keyword>
<feature type="compositionally biased region" description="Basic and acidic residues" evidence="1">
    <location>
        <begin position="157"/>
        <end position="167"/>
    </location>
</feature>
<dbReference type="RefSeq" id="XP_044716351.1">
    <property type="nucleotide sequence ID" value="XM_044868354.1"/>
</dbReference>
<gene>
    <name evidence="2" type="ORF">HRG_09883</name>
</gene>
<feature type="compositionally biased region" description="Low complexity" evidence="1">
    <location>
        <begin position="171"/>
        <end position="187"/>
    </location>
</feature>
<comment type="caution">
    <text evidence="2">The sequence shown here is derived from an EMBL/GenBank/DDBJ whole genome shotgun (WGS) entry which is preliminary data.</text>
</comment>
<evidence type="ECO:0000256" key="1">
    <source>
        <dbReference type="SAM" id="MobiDB-lite"/>
    </source>
</evidence>
<feature type="compositionally biased region" description="Basic residues" evidence="1">
    <location>
        <begin position="192"/>
        <end position="202"/>
    </location>
</feature>